<dbReference type="Pfam" id="PF00795">
    <property type="entry name" value="CN_hydrolase"/>
    <property type="match status" value="1"/>
</dbReference>
<gene>
    <name evidence="2" type="ORF">ACFSJE_09150</name>
</gene>
<dbReference type="InterPro" id="IPR036526">
    <property type="entry name" value="C-N_Hydrolase_sf"/>
</dbReference>
<reference evidence="3" key="1">
    <citation type="journal article" date="2019" name="Int. J. Syst. Evol. Microbiol.">
        <title>The Global Catalogue of Microorganisms (GCM) 10K type strain sequencing project: providing services to taxonomists for standard genome sequencing and annotation.</title>
        <authorList>
            <consortium name="The Broad Institute Genomics Platform"/>
            <consortium name="The Broad Institute Genome Sequencing Center for Infectious Disease"/>
            <person name="Wu L."/>
            <person name="Ma J."/>
        </authorList>
    </citation>
    <scope>NUCLEOTIDE SEQUENCE [LARGE SCALE GENOMIC DNA]</scope>
    <source>
        <strain evidence="3">JCM 3389</strain>
    </source>
</reference>
<dbReference type="PANTHER" id="PTHR47799">
    <property type="entry name" value="OMEGA-AMIDASE YAFV"/>
    <property type="match status" value="1"/>
</dbReference>
<dbReference type="CDD" id="cd07575">
    <property type="entry name" value="Xc-1258_like"/>
    <property type="match status" value="1"/>
</dbReference>
<dbReference type="Gene3D" id="3.60.110.10">
    <property type="entry name" value="Carbon-nitrogen hydrolase"/>
    <property type="match status" value="1"/>
</dbReference>
<dbReference type="SUPFAM" id="SSF56317">
    <property type="entry name" value="Carbon-nitrogen hydrolase"/>
    <property type="match status" value="1"/>
</dbReference>
<dbReference type="PROSITE" id="PS50263">
    <property type="entry name" value="CN_HYDROLASE"/>
    <property type="match status" value="1"/>
</dbReference>
<dbReference type="RefSeq" id="WP_379830686.1">
    <property type="nucleotide sequence ID" value="NZ_JBHUHU010000003.1"/>
</dbReference>
<dbReference type="InterPro" id="IPR052737">
    <property type="entry name" value="Omega-amidase_YafV"/>
</dbReference>
<comment type="caution">
    <text evidence="2">The sequence shown here is derived from an EMBL/GenBank/DDBJ whole genome shotgun (WGS) entry which is preliminary data.</text>
</comment>
<name>A0ABW4Y075_9FLAO</name>
<dbReference type="InterPro" id="IPR003010">
    <property type="entry name" value="C-N_Hydrolase"/>
</dbReference>
<dbReference type="EMBL" id="JBHUHU010000003">
    <property type="protein sequence ID" value="MFD2099938.1"/>
    <property type="molecule type" value="Genomic_DNA"/>
</dbReference>
<organism evidence="2 3">
    <name type="scientific">Flagellimonas iocasae</name>
    <dbReference type="NCBI Taxonomy" id="2055905"/>
    <lineage>
        <taxon>Bacteria</taxon>
        <taxon>Pseudomonadati</taxon>
        <taxon>Bacteroidota</taxon>
        <taxon>Flavobacteriia</taxon>
        <taxon>Flavobacteriales</taxon>
        <taxon>Flavobacteriaceae</taxon>
        <taxon>Flagellimonas</taxon>
    </lineage>
</organism>
<sequence length="261" mass="30353">MVAHSQKLKTAIIQSPLFWEDPLGNRDMFQKKIASIPDEVDLIILPEMFTTGFTMEPQNIEHAEGKATVAWMQRLAKQKQAALVGSMVYYEDNRYFNRLFFVFPEGDIRTYDKKHTFSLAGEDLVYEAGTQKLILEYKGFKICPMICYDLRFPVWARNVEDYDVLIYVANWPKPRVSAWDTLLQARAIENMVYSIGANRIGLDNLEYEYSGHSAVYDTLGKKVVYSDKEEILYATLDKKHIETTRNKLRFLEDRDQFTLLG</sequence>
<protein>
    <submittedName>
        <fullName evidence="2">Nitrilase family protein</fullName>
    </submittedName>
</protein>
<feature type="domain" description="CN hydrolase" evidence="1">
    <location>
        <begin position="8"/>
        <end position="238"/>
    </location>
</feature>
<evidence type="ECO:0000259" key="1">
    <source>
        <dbReference type="PROSITE" id="PS50263"/>
    </source>
</evidence>
<accession>A0ABW4Y075</accession>
<evidence type="ECO:0000313" key="2">
    <source>
        <dbReference type="EMBL" id="MFD2099938.1"/>
    </source>
</evidence>
<keyword evidence="3" id="KW-1185">Reference proteome</keyword>
<dbReference type="PANTHER" id="PTHR47799:SF1">
    <property type="entry name" value="OMEGA-AMIDASE YAFV"/>
    <property type="match status" value="1"/>
</dbReference>
<proteinExistence type="predicted"/>
<dbReference type="Proteomes" id="UP001597342">
    <property type="component" value="Unassembled WGS sequence"/>
</dbReference>
<evidence type="ECO:0000313" key="3">
    <source>
        <dbReference type="Proteomes" id="UP001597342"/>
    </source>
</evidence>